<gene>
    <name evidence="1" type="ORF">C9374_005021</name>
</gene>
<keyword evidence="2" id="KW-1185">Reference proteome</keyword>
<dbReference type="RefSeq" id="XP_044548733.1">
    <property type="nucleotide sequence ID" value="XM_044694726.1"/>
</dbReference>
<name>A0AA88GLC0_NAELO</name>
<reference evidence="1 2" key="1">
    <citation type="journal article" date="2018" name="BMC Genomics">
        <title>The genome of Naegleria lovaniensis, the basis for a comparative approach to unravel pathogenicity factors of the human pathogenic amoeba N. fowleri.</title>
        <authorList>
            <person name="Liechti N."/>
            <person name="Schurch N."/>
            <person name="Bruggmann R."/>
            <person name="Wittwer M."/>
        </authorList>
    </citation>
    <scope>NUCLEOTIDE SEQUENCE [LARGE SCALE GENOMIC DNA]</scope>
    <source>
        <strain evidence="1 2">ATCC 30569</strain>
    </source>
</reference>
<dbReference type="EMBL" id="PYSW02000022">
    <property type="protein sequence ID" value="KAG2383054.1"/>
    <property type="molecule type" value="Genomic_DNA"/>
</dbReference>
<comment type="caution">
    <text evidence="1">The sequence shown here is derived from an EMBL/GenBank/DDBJ whole genome shotgun (WGS) entry which is preliminary data.</text>
</comment>
<accession>A0AA88GLC0</accession>
<organism evidence="1 2">
    <name type="scientific">Naegleria lovaniensis</name>
    <name type="common">Amoeba</name>
    <dbReference type="NCBI Taxonomy" id="51637"/>
    <lineage>
        <taxon>Eukaryota</taxon>
        <taxon>Discoba</taxon>
        <taxon>Heterolobosea</taxon>
        <taxon>Tetramitia</taxon>
        <taxon>Eutetramitia</taxon>
        <taxon>Vahlkampfiidae</taxon>
        <taxon>Naegleria</taxon>
    </lineage>
</organism>
<dbReference type="AlphaFoldDB" id="A0AA88GLC0"/>
<proteinExistence type="predicted"/>
<dbReference type="Proteomes" id="UP000816034">
    <property type="component" value="Unassembled WGS sequence"/>
</dbReference>
<evidence type="ECO:0000313" key="1">
    <source>
        <dbReference type="EMBL" id="KAG2383054.1"/>
    </source>
</evidence>
<protein>
    <submittedName>
        <fullName evidence="1">Uncharacterized protein</fullName>
    </submittedName>
</protein>
<dbReference type="GeneID" id="68097476"/>
<sequence length="520" mass="60006">MNSPSSTTTQEASGMSLVLNKIFPHHAQILLKNGVLFYDDDWNLMQQQPSSSSLNNHQPPPRYCIAYLSPNNFNLKLFCQSNLLRSNESSNNINNADSSWFDQMMKQIEQSKESLEEYYQYLSEFEIKTFLKMNDRNVYERWSQYANAIHLNQDAPNDNSPSFFVLHLQVYDDSTRSYDPASLIGMCIKSVLLNGKPENIGFDGSGWLHKKYRGNILMKGSLWYLHLLIHRQMGVRFSYGHVFEGNVKSFKSIIKSGMIPTKLSLSYIGITLNELVAERNNSIVREAAWNGTTCEQTFQKVETYREYEDLMKSVFHNHGLLLKNLKSYFDNQYFLGCFQNKYLTFQLWKGQYSKDMKSGQVMPTFLVFNVKCMSSCSASSLMEHFDNMVHQLSTIIPQLLTSTAESHYSSAFVVFATAGGQFLEYLLTHYSKASSISSARLRYVLQDIDLFFQHTKGLRSNNDQEIQDFFTKKTHSDPSSLFIDIRDCASKPLIWLPKWSEDPRRLMLNEIDNTSRVSCL</sequence>
<evidence type="ECO:0000313" key="2">
    <source>
        <dbReference type="Proteomes" id="UP000816034"/>
    </source>
</evidence>